<dbReference type="Gene3D" id="3.40.50.300">
    <property type="entry name" value="P-loop containing nucleotide triphosphate hydrolases"/>
    <property type="match status" value="1"/>
</dbReference>
<dbReference type="RefSeq" id="WP_012874403.1">
    <property type="nucleotide sequence ID" value="NC_013525.1"/>
</dbReference>
<evidence type="ECO:0008006" key="3">
    <source>
        <dbReference type="Google" id="ProtNLM"/>
    </source>
</evidence>
<gene>
    <name evidence="1" type="ordered locus">Tter_0447</name>
</gene>
<evidence type="ECO:0000313" key="2">
    <source>
        <dbReference type="Proteomes" id="UP000000323"/>
    </source>
</evidence>
<accession>D1CEL2</accession>
<reference evidence="2" key="1">
    <citation type="journal article" date="2010" name="Stand. Genomic Sci.">
        <title>Complete genome sequence of 'Thermobaculum terrenum' type strain (YNP1).</title>
        <authorList>
            <person name="Kiss H."/>
            <person name="Cleland D."/>
            <person name="Lapidus A."/>
            <person name="Lucas S."/>
            <person name="Glavina Del Rio T."/>
            <person name="Nolan M."/>
            <person name="Tice H."/>
            <person name="Han C."/>
            <person name="Goodwin L."/>
            <person name="Pitluck S."/>
            <person name="Liolios K."/>
            <person name="Ivanova N."/>
            <person name="Mavromatis K."/>
            <person name="Ovchinnikova G."/>
            <person name="Pati A."/>
            <person name="Chen A."/>
            <person name="Palaniappan K."/>
            <person name="Land M."/>
            <person name="Hauser L."/>
            <person name="Chang Y."/>
            <person name="Jeffries C."/>
            <person name="Lu M."/>
            <person name="Brettin T."/>
            <person name="Detter J."/>
            <person name="Goker M."/>
            <person name="Tindall B."/>
            <person name="Beck B."/>
            <person name="McDermott T."/>
            <person name="Woyke T."/>
            <person name="Bristow J."/>
            <person name="Eisen J."/>
            <person name="Markowitz V."/>
            <person name="Hugenholtz P."/>
            <person name="Kyrpides N."/>
            <person name="Klenk H."/>
            <person name="Cheng J."/>
        </authorList>
    </citation>
    <scope>NUCLEOTIDE SEQUENCE [LARGE SCALE GENOMIC DNA]</scope>
    <source>
        <strain evidence="2">ATCC BAA-798 / YNP1</strain>
    </source>
</reference>
<dbReference type="Pfam" id="PF13238">
    <property type="entry name" value="AAA_18"/>
    <property type="match status" value="1"/>
</dbReference>
<dbReference type="OrthoDB" id="359078at2"/>
<proteinExistence type="predicted"/>
<name>D1CEL2_THET1</name>
<dbReference type="eggNOG" id="COG0645">
    <property type="taxonomic scope" value="Bacteria"/>
</dbReference>
<sequence>MFNVCPYCGLYSVEKAIDLDSSTAFCPYCGEGYQFVMKPLYVITGASGTGKSTICLQLAKALSGRYIVLETDILWGEVKAKPEDNYASYTNLWLRLAKNIHQSGISVVLCGSLFPPTVESCPEQRYFSRVIYLALTCQDEILRDRLLTRPGWRDSSSRAFINRMLEFNRWFLNEGSRGDLRITLVDTSSMDVQQTINNIVNLILAS</sequence>
<evidence type="ECO:0000313" key="1">
    <source>
        <dbReference type="EMBL" id="ACZ41368.1"/>
    </source>
</evidence>
<dbReference type="KEGG" id="ttr:Tter_0447"/>
<dbReference type="EMBL" id="CP001825">
    <property type="protein sequence ID" value="ACZ41368.1"/>
    <property type="molecule type" value="Genomic_DNA"/>
</dbReference>
<dbReference type="Proteomes" id="UP000000323">
    <property type="component" value="Chromosome 1"/>
</dbReference>
<dbReference type="AlphaFoldDB" id="D1CEL2"/>
<organism evidence="1 2">
    <name type="scientific">Thermobaculum terrenum (strain ATCC BAA-798 / CCMEE 7001 / YNP1)</name>
    <dbReference type="NCBI Taxonomy" id="525904"/>
    <lineage>
        <taxon>Bacteria</taxon>
        <taxon>Bacillati</taxon>
        <taxon>Chloroflexota</taxon>
        <taxon>Chloroflexia</taxon>
        <taxon>Candidatus Thermobaculales</taxon>
        <taxon>Candidatus Thermobaculaceae</taxon>
        <taxon>Thermobaculum</taxon>
    </lineage>
</organism>
<dbReference type="InterPro" id="IPR027417">
    <property type="entry name" value="P-loop_NTPase"/>
</dbReference>
<dbReference type="HOGENOM" id="CLU_103318_0_0_0"/>
<keyword evidence="2" id="KW-1185">Reference proteome</keyword>
<dbReference type="STRING" id="525904.Tter_0447"/>
<dbReference type="SUPFAM" id="SSF52540">
    <property type="entry name" value="P-loop containing nucleoside triphosphate hydrolases"/>
    <property type="match status" value="1"/>
</dbReference>
<protein>
    <recommendedName>
        <fullName evidence="3">Nucleoside kinase, CMP and AMP kinase</fullName>
    </recommendedName>
</protein>